<keyword evidence="2" id="KW-1185">Reference proteome</keyword>
<dbReference type="EMBL" id="BSOP01000069">
    <property type="protein sequence ID" value="GLR55151.1"/>
    <property type="molecule type" value="Genomic_DNA"/>
</dbReference>
<gene>
    <name evidence="1" type="ORF">GCM10007923_63720</name>
</gene>
<evidence type="ECO:0000313" key="1">
    <source>
        <dbReference type="EMBL" id="GLR55151.1"/>
    </source>
</evidence>
<comment type="caution">
    <text evidence="1">The sequence shown here is derived from an EMBL/GenBank/DDBJ whole genome shotgun (WGS) entry which is preliminary data.</text>
</comment>
<sequence>MTTPLLMSFIKQALDDRGGLTGADRRLFSQAADCHCFELSEVWNAVTEMAHDIEVGVYDVGFEQTFLPAPRTWIECRWHGCRYGFMLEEGADGIRYTCVIKGLPEYLKSFGKDEGYDLDKYDDEIIVSEGRALVPRLSLVSSLSIERTNGADSFDVFQIYVALSLINTPKIIGRRQHMPHRALEKRLLKERKNIGKFPLHAWTEITLRITPPKDLSGVDSCEAHLTGQKALHFCRAHLRVRCGRVEIVRGHWRGDPSLGVKRSRYRVTT</sequence>
<organism evidence="1 2">
    <name type="scientific">Shinella yambaruensis</name>
    <dbReference type="NCBI Taxonomy" id="415996"/>
    <lineage>
        <taxon>Bacteria</taxon>
        <taxon>Pseudomonadati</taxon>
        <taxon>Pseudomonadota</taxon>
        <taxon>Alphaproteobacteria</taxon>
        <taxon>Hyphomicrobiales</taxon>
        <taxon>Rhizobiaceae</taxon>
        <taxon>Shinella</taxon>
    </lineage>
</organism>
<evidence type="ECO:0000313" key="2">
    <source>
        <dbReference type="Proteomes" id="UP001156702"/>
    </source>
</evidence>
<dbReference type="RefSeq" id="WP_245083032.1">
    <property type="nucleotide sequence ID" value="NZ_BSOP01000069.1"/>
</dbReference>
<proteinExistence type="predicted"/>
<accession>A0ABQ5ZVN8</accession>
<name>A0ABQ5ZVN8_9HYPH</name>
<dbReference type="Proteomes" id="UP001156702">
    <property type="component" value="Unassembled WGS sequence"/>
</dbReference>
<protein>
    <submittedName>
        <fullName evidence="1">Uncharacterized protein</fullName>
    </submittedName>
</protein>
<reference evidence="2" key="1">
    <citation type="journal article" date="2019" name="Int. J. Syst. Evol. Microbiol.">
        <title>The Global Catalogue of Microorganisms (GCM) 10K type strain sequencing project: providing services to taxonomists for standard genome sequencing and annotation.</title>
        <authorList>
            <consortium name="The Broad Institute Genomics Platform"/>
            <consortium name="The Broad Institute Genome Sequencing Center for Infectious Disease"/>
            <person name="Wu L."/>
            <person name="Ma J."/>
        </authorList>
    </citation>
    <scope>NUCLEOTIDE SEQUENCE [LARGE SCALE GENOMIC DNA]</scope>
    <source>
        <strain evidence="2">NBRC 102122</strain>
    </source>
</reference>